<evidence type="ECO:0000313" key="9">
    <source>
        <dbReference type="Proteomes" id="UP000593562"/>
    </source>
</evidence>
<feature type="chain" id="PRO_5029786369" evidence="6">
    <location>
        <begin position="27"/>
        <end position="396"/>
    </location>
</feature>
<evidence type="ECO:0000256" key="1">
    <source>
        <dbReference type="ARBA" id="ARBA00007447"/>
    </source>
</evidence>
<evidence type="ECO:0000256" key="2">
    <source>
        <dbReference type="ARBA" id="ARBA00022670"/>
    </source>
</evidence>
<evidence type="ECO:0000256" key="3">
    <source>
        <dbReference type="ARBA" id="ARBA00022750"/>
    </source>
</evidence>
<dbReference type="PROSITE" id="PS51767">
    <property type="entry name" value="PEPTIDASE_A1"/>
    <property type="match status" value="1"/>
</dbReference>
<dbReference type="InterPro" id="IPR032861">
    <property type="entry name" value="TAXi_N"/>
</dbReference>
<reference evidence="8 9" key="1">
    <citation type="journal article" date="2020" name="Nat. Commun.">
        <title>Genome of Tripterygium wilfordii and identification of cytochrome P450 involved in triptolide biosynthesis.</title>
        <authorList>
            <person name="Tu L."/>
            <person name="Su P."/>
            <person name="Zhang Z."/>
            <person name="Gao L."/>
            <person name="Wang J."/>
            <person name="Hu T."/>
            <person name="Zhou J."/>
            <person name="Zhang Y."/>
            <person name="Zhao Y."/>
            <person name="Liu Y."/>
            <person name="Song Y."/>
            <person name="Tong Y."/>
            <person name="Lu Y."/>
            <person name="Yang J."/>
            <person name="Xu C."/>
            <person name="Jia M."/>
            <person name="Peters R.J."/>
            <person name="Huang L."/>
            <person name="Gao W."/>
        </authorList>
    </citation>
    <scope>NUCLEOTIDE SEQUENCE [LARGE SCALE GENOMIC DNA]</scope>
    <source>
        <strain evidence="9">cv. XIE 37</strain>
        <tissue evidence="8">Leaf</tissue>
    </source>
</reference>
<feature type="active site" evidence="5">
    <location>
        <position position="86"/>
    </location>
</feature>
<accession>A0A7J7DFE3</accession>
<evidence type="ECO:0000256" key="4">
    <source>
        <dbReference type="ARBA" id="ARBA00022801"/>
    </source>
</evidence>
<proteinExistence type="inferred from homology"/>
<dbReference type="Pfam" id="PF14541">
    <property type="entry name" value="TAXi_C"/>
    <property type="match status" value="1"/>
</dbReference>
<dbReference type="InterPro" id="IPR021109">
    <property type="entry name" value="Peptidase_aspartic_dom_sf"/>
</dbReference>
<feature type="signal peptide" evidence="6">
    <location>
        <begin position="1"/>
        <end position="26"/>
    </location>
</feature>
<dbReference type="PANTHER" id="PTHR13683">
    <property type="entry name" value="ASPARTYL PROTEASES"/>
    <property type="match status" value="1"/>
</dbReference>
<evidence type="ECO:0000313" key="8">
    <source>
        <dbReference type="EMBL" id="KAF5745042.1"/>
    </source>
</evidence>
<dbReference type="FunCoup" id="A0A7J7DFE3">
    <property type="interactions" value="24"/>
</dbReference>
<keyword evidence="2 8" id="KW-0645">Protease</keyword>
<dbReference type="Gene3D" id="2.40.70.10">
    <property type="entry name" value="Acid Proteases"/>
    <property type="match status" value="2"/>
</dbReference>
<evidence type="ECO:0000259" key="7">
    <source>
        <dbReference type="PROSITE" id="PS51767"/>
    </source>
</evidence>
<keyword evidence="6" id="KW-0732">Signal</keyword>
<protein>
    <submittedName>
        <fullName evidence="8">Aspartyl protease family protein</fullName>
    </submittedName>
</protein>
<dbReference type="AlphaFoldDB" id="A0A7J7DFE3"/>
<dbReference type="Proteomes" id="UP000593562">
    <property type="component" value="Unassembled WGS sequence"/>
</dbReference>
<dbReference type="InParanoid" id="A0A7J7DFE3"/>
<evidence type="ECO:0000256" key="5">
    <source>
        <dbReference type="PIRSR" id="PIRSR601461-1"/>
    </source>
</evidence>
<gene>
    <name evidence="8" type="ORF">HS088_TW07G00623</name>
</gene>
<keyword evidence="4" id="KW-0378">Hydrolase</keyword>
<comment type="caution">
    <text evidence="8">The sequence shown here is derived from an EMBL/GenBank/DDBJ whole genome shotgun (WGS) entry which is preliminary data.</text>
</comment>
<dbReference type="InterPro" id="IPR033121">
    <property type="entry name" value="PEPTIDASE_A1"/>
</dbReference>
<dbReference type="Pfam" id="PF14543">
    <property type="entry name" value="TAXi_N"/>
    <property type="match status" value="1"/>
</dbReference>
<feature type="active site" evidence="5">
    <location>
        <position position="281"/>
    </location>
</feature>
<name>A0A7J7DFE3_TRIWF</name>
<evidence type="ECO:0000256" key="6">
    <source>
        <dbReference type="SAM" id="SignalP"/>
    </source>
</evidence>
<dbReference type="InterPro" id="IPR001461">
    <property type="entry name" value="Aspartic_peptidase_A1"/>
</dbReference>
<dbReference type="SUPFAM" id="SSF50630">
    <property type="entry name" value="Acid proteases"/>
    <property type="match status" value="1"/>
</dbReference>
<comment type="similarity">
    <text evidence="1">Belongs to the peptidase A1 family.</text>
</comment>
<dbReference type="FunFam" id="2.40.70.10:FF:000015">
    <property type="entry name" value="Aspartyl protease family protein"/>
    <property type="match status" value="1"/>
</dbReference>
<feature type="domain" description="Peptidase A1" evidence="7">
    <location>
        <begin position="68"/>
        <end position="396"/>
    </location>
</feature>
<dbReference type="PANTHER" id="PTHR13683:SF800">
    <property type="entry name" value="EUKARYOTIC ASPARTYL PROTEASE FAMILY PROTEIN"/>
    <property type="match status" value="1"/>
</dbReference>
<organism evidence="8 9">
    <name type="scientific">Tripterygium wilfordii</name>
    <name type="common">Thunder God vine</name>
    <dbReference type="NCBI Taxonomy" id="458696"/>
    <lineage>
        <taxon>Eukaryota</taxon>
        <taxon>Viridiplantae</taxon>
        <taxon>Streptophyta</taxon>
        <taxon>Embryophyta</taxon>
        <taxon>Tracheophyta</taxon>
        <taxon>Spermatophyta</taxon>
        <taxon>Magnoliopsida</taxon>
        <taxon>eudicotyledons</taxon>
        <taxon>Gunneridae</taxon>
        <taxon>Pentapetalae</taxon>
        <taxon>rosids</taxon>
        <taxon>fabids</taxon>
        <taxon>Celastrales</taxon>
        <taxon>Celastraceae</taxon>
        <taxon>Tripterygium</taxon>
    </lineage>
</organism>
<sequence length="396" mass="43650">MKKGKLGWGLGVLVVLMLILESSTSSRGVRWRKAMQHQEREPLMVPNRVGVSSVMFPLHGNVYPTGYYNVTIQIGQPQKPYFLDVDTGSDLTWLQCDAPCIRCMEAHHPYYRPNNDLLSCNDPLCKSLQSNGGNRCDSGQCDYEVEYADGGSSLGVLVRDVFPLNFTNGAQARPHLSLGCGYKQSPDATNHPLDGILGLGRGKTSIISQLSSQGFVRNVVGHCLSSRGGGYLFFGDDIYDSSHVTWTALSQEHPKHYSPGYAELYFGGRTTGYKNLFVTFDSGSSYTYFNSEAYQGLVYLVKKDLHGQPLKEVPDDQTLPLCWKGHIPFQSIHDVENYFKPFALRFTNGGESKSTLFEFTPETHLIISSKGNVCMGILNGTEVGLGNLNLIGGKSS</sequence>
<keyword evidence="3" id="KW-0064">Aspartyl protease</keyword>
<dbReference type="InterPro" id="IPR032799">
    <property type="entry name" value="TAXi_C"/>
</dbReference>
<dbReference type="EMBL" id="JAAARO010000007">
    <property type="protein sequence ID" value="KAF5745042.1"/>
    <property type="molecule type" value="Genomic_DNA"/>
</dbReference>
<dbReference type="GO" id="GO:0004190">
    <property type="term" value="F:aspartic-type endopeptidase activity"/>
    <property type="evidence" value="ECO:0007669"/>
    <property type="project" value="UniProtKB-KW"/>
</dbReference>
<keyword evidence="9" id="KW-1185">Reference proteome</keyword>
<dbReference type="GO" id="GO:0006508">
    <property type="term" value="P:proteolysis"/>
    <property type="evidence" value="ECO:0007669"/>
    <property type="project" value="UniProtKB-KW"/>
</dbReference>